<evidence type="ECO:0000259" key="3">
    <source>
        <dbReference type="PROSITE" id="PS51716"/>
    </source>
</evidence>
<dbReference type="InterPro" id="IPR030385">
    <property type="entry name" value="G_IRG_dom"/>
</dbReference>
<dbReference type="AlphaFoldDB" id="A0A9P5Y847"/>
<dbReference type="Gene3D" id="3.40.50.300">
    <property type="entry name" value="P-loop containing nucleotide triphosphate hydrolases"/>
    <property type="match status" value="1"/>
</dbReference>
<feature type="compositionally biased region" description="Basic and acidic residues" evidence="2">
    <location>
        <begin position="66"/>
        <end position="117"/>
    </location>
</feature>
<organism evidence="4 5">
    <name type="scientific">Collybia nuda</name>
    <dbReference type="NCBI Taxonomy" id="64659"/>
    <lineage>
        <taxon>Eukaryota</taxon>
        <taxon>Fungi</taxon>
        <taxon>Dikarya</taxon>
        <taxon>Basidiomycota</taxon>
        <taxon>Agaricomycotina</taxon>
        <taxon>Agaricomycetes</taxon>
        <taxon>Agaricomycetidae</taxon>
        <taxon>Agaricales</taxon>
        <taxon>Tricholomatineae</taxon>
        <taxon>Clitocybaceae</taxon>
        <taxon>Collybia</taxon>
    </lineage>
</organism>
<feature type="compositionally biased region" description="Low complexity" evidence="2">
    <location>
        <begin position="55"/>
        <end position="65"/>
    </location>
</feature>
<gene>
    <name evidence="4" type="ORF">BDZ94DRAFT_1235774</name>
</gene>
<dbReference type="PROSITE" id="PS51716">
    <property type="entry name" value="G_IRG"/>
    <property type="match status" value="1"/>
</dbReference>
<feature type="region of interest" description="Disordered" evidence="2">
    <location>
        <begin position="30"/>
        <end position="117"/>
    </location>
</feature>
<dbReference type="InterPro" id="IPR007743">
    <property type="entry name" value="Immunity-related_GTPase-like"/>
</dbReference>
<dbReference type="InterPro" id="IPR027417">
    <property type="entry name" value="P-loop_NTPase"/>
</dbReference>
<evidence type="ECO:0000256" key="1">
    <source>
        <dbReference type="ARBA" id="ARBA00005429"/>
    </source>
</evidence>
<comment type="caution">
    <text evidence="4">The sequence shown here is derived from an EMBL/GenBank/DDBJ whole genome shotgun (WGS) entry which is preliminary data.</text>
</comment>
<feature type="domain" description="IRG-type G" evidence="3">
    <location>
        <begin position="145"/>
        <end position="347"/>
    </location>
</feature>
<dbReference type="GO" id="GO:0016020">
    <property type="term" value="C:membrane"/>
    <property type="evidence" value="ECO:0007669"/>
    <property type="project" value="InterPro"/>
</dbReference>
<reference evidence="4" key="1">
    <citation type="submission" date="2020-11" db="EMBL/GenBank/DDBJ databases">
        <authorList>
            <consortium name="DOE Joint Genome Institute"/>
            <person name="Ahrendt S."/>
            <person name="Riley R."/>
            <person name="Andreopoulos W."/>
            <person name="Labutti K."/>
            <person name="Pangilinan J."/>
            <person name="Ruiz-Duenas F.J."/>
            <person name="Barrasa J.M."/>
            <person name="Sanchez-Garcia M."/>
            <person name="Camarero S."/>
            <person name="Miyauchi S."/>
            <person name="Serrano A."/>
            <person name="Linde D."/>
            <person name="Babiker R."/>
            <person name="Drula E."/>
            <person name="Ayuso-Fernandez I."/>
            <person name="Pacheco R."/>
            <person name="Padilla G."/>
            <person name="Ferreira P."/>
            <person name="Barriuso J."/>
            <person name="Kellner H."/>
            <person name="Castanera R."/>
            <person name="Alfaro M."/>
            <person name="Ramirez L."/>
            <person name="Pisabarro A.G."/>
            <person name="Kuo A."/>
            <person name="Tritt A."/>
            <person name="Lipzen A."/>
            <person name="He G."/>
            <person name="Yan M."/>
            <person name="Ng V."/>
            <person name="Cullen D."/>
            <person name="Martin F."/>
            <person name="Rosso M.-N."/>
            <person name="Henrissat B."/>
            <person name="Hibbett D."/>
            <person name="Martinez A.T."/>
            <person name="Grigoriev I.V."/>
        </authorList>
    </citation>
    <scope>NUCLEOTIDE SEQUENCE</scope>
    <source>
        <strain evidence="4">CBS 247.69</strain>
    </source>
</reference>
<name>A0A9P5Y847_9AGAR</name>
<protein>
    <submittedName>
        <fullName evidence="4">Interferon-inducible GTPase-domain-containing protein</fullName>
    </submittedName>
</protein>
<accession>A0A9P5Y847</accession>
<dbReference type="EMBL" id="MU150258">
    <property type="protein sequence ID" value="KAF9463902.1"/>
    <property type="molecule type" value="Genomic_DNA"/>
</dbReference>
<proteinExistence type="inferred from homology"/>
<evidence type="ECO:0000313" key="4">
    <source>
        <dbReference type="EMBL" id="KAF9463902.1"/>
    </source>
</evidence>
<dbReference type="OrthoDB" id="422720at2759"/>
<comment type="similarity">
    <text evidence="1">Belongs to the TRAFAC class dynamin-like GTPase superfamily. IRG family.</text>
</comment>
<sequence length="360" mass="39999">MAAAGMATYAAAKAIDSLLGGRNRKAIREAREEARRANEEALESKRQATDAMNKAAEALRAAAAAEEGRQAAENDAAEARQRADEEAEARREAENETADARREAEVAEEERKKADERWRKGIPPEFAPTREEVDAMRDKYGYIQGLRHFAIVGRSGTGKSSLINAFRGLANNDPEAVQVGVNETTTEVTRHADPRNSKCVWYDVPGAGTFNIPDWQYFKDQGIYMFDAVIILYADRFTSTDIALLKTCRNCSIPTFIVRSKSDQYIRNIRRDSGYETDPGDYQSRFTPAFVRAEGKARDKFINETTADVKRNLEAAGLRPKRVYLVSRSVLMKVVKAEATGAAIDEHDLHGDIVDIVEGA</sequence>
<dbReference type="PANTHER" id="PTHR14143:SF1">
    <property type="entry name" value="IRG-TYPE G DOMAIN-CONTAINING PROTEIN"/>
    <property type="match status" value="1"/>
</dbReference>
<dbReference type="PANTHER" id="PTHR14143">
    <property type="entry name" value="INTERFERON-INDUCIBLE GTPASE FAMILY MEMBER"/>
    <property type="match status" value="1"/>
</dbReference>
<evidence type="ECO:0000256" key="2">
    <source>
        <dbReference type="SAM" id="MobiDB-lite"/>
    </source>
</evidence>
<keyword evidence="5" id="KW-1185">Reference proteome</keyword>
<dbReference type="Proteomes" id="UP000807353">
    <property type="component" value="Unassembled WGS sequence"/>
</dbReference>
<evidence type="ECO:0000313" key="5">
    <source>
        <dbReference type="Proteomes" id="UP000807353"/>
    </source>
</evidence>
<dbReference type="Pfam" id="PF05049">
    <property type="entry name" value="IIGP"/>
    <property type="match status" value="1"/>
</dbReference>
<dbReference type="SUPFAM" id="SSF52540">
    <property type="entry name" value="P-loop containing nucleoside triphosphate hydrolases"/>
    <property type="match status" value="1"/>
</dbReference>
<dbReference type="GO" id="GO:0005525">
    <property type="term" value="F:GTP binding"/>
    <property type="evidence" value="ECO:0007669"/>
    <property type="project" value="InterPro"/>
</dbReference>
<feature type="compositionally biased region" description="Basic and acidic residues" evidence="2">
    <location>
        <begin position="30"/>
        <end position="48"/>
    </location>
</feature>